<dbReference type="STRING" id="7167.A0A182FJL6"/>
<evidence type="ECO:0008006" key="3">
    <source>
        <dbReference type="Google" id="ProtNLM"/>
    </source>
</evidence>
<reference evidence="1 2" key="1">
    <citation type="journal article" date="2017" name="G3 (Bethesda)">
        <title>The Physical Genome Mapping of Anopheles albimanus Corrected Scaffold Misassemblies and Identified Interarm Rearrangements in Genus Anopheles.</title>
        <authorList>
            <person name="Artemov G.N."/>
            <person name="Peery A.N."/>
            <person name="Jiang X."/>
            <person name="Tu Z."/>
            <person name="Stegniy V.N."/>
            <person name="Sharakhova M.V."/>
            <person name="Sharakhov I.V."/>
        </authorList>
    </citation>
    <scope>NUCLEOTIDE SEQUENCE [LARGE SCALE GENOMIC DNA]</scope>
    <source>
        <strain evidence="1 2">ALBI9_A</strain>
    </source>
</reference>
<dbReference type="PANTHER" id="PTHR43876">
    <property type="entry name" value="UBIQUINONE BIOSYNTHESIS MONOOXYGENASE COQ6, MITOCHONDRIAL"/>
    <property type="match status" value="1"/>
</dbReference>
<evidence type="ECO:0000313" key="2">
    <source>
        <dbReference type="Proteomes" id="UP000069272"/>
    </source>
</evidence>
<evidence type="ECO:0000313" key="1">
    <source>
        <dbReference type="EnsemblMetazoa" id="AALB006711-PA"/>
    </source>
</evidence>
<dbReference type="SUPFAM" id="SSF51905">
    <property type="entry name" value="FAD/NAD(P)-binding domain"/>
    <property type="match status" value="1"/>
</dbReference>
<name>A0A182FJL6_ANOAL</name>
<sequence>MNRALRKVLLQAGGVARFGPGAVPWRTLGTVSEGNNKGAQQHYDIIIVGGGMVGTALACSLGKNSRLQDKRVLLLEAASGFKQPSIEQYSNRVSAINKNAHRLMKRIGAWEEIERTRIKPVLKMQVWDACSDALITFNYDDFSDNISWIVENDVLLASVYRQLETVPNVEIRYSAKLADCTLVRDGAERSTVQLTNGELLTCELLCVQSL</sequence>
<keyword evidence="2" id="KW-1185">Reference proteome</keyword>
<dbReference type="InterPro" id="IPR036188">
    <property type="entry name" value="FAD/NAD-bd_sf"/>
</dbReference>
<accession>A0A182FJL6</accession>
<reference evidence="1" key="2">
    <citation type="submission" date="2022-08" db="UniProtKB">
        <authorList>
            <consortium name="EnsemblMetazoa"/>
        </authorList>
    </citation>
    <scope>IDENTIFICATION</scope>
    <source>
        <strain evidence="1">STECLA/ALBI9_A</strain>
    </source>
</reference>
<dbReference type="InterPro" id="IPR051205">
    <property type="entry name" value="UbiH/COQ6_monooxygenase"/>
</dbReference>
<dbReference type="Gene3D" id="3.50.50.60">
    <property type="entry name" value="FAD/NAD(P)-binding domain"/>
    <property type="match status" value="1"/>
</dbReference>
<proteinExistence type="predicted"/>
<dbReference type="VEuPathDB" id="VectorBase:AALB20_030459"/>
<dbReference type="PANTHER" id="PTHR43876:SF7">
    <property type="entry name" value="UBIQUINONE BIOSYNTHESIS MONOOXYGENASE COQ6, MITOCHONDRIAL"/>
    <property type="match status" value="1"/>
</dbReference>
<organism evidence="1 2">
    <name type="scientific">Anopheles albimanus</name>
    <name type="common">New world malaria mosquito</name>
    <dbReference type="NCBI Taxonomy" id="7167"/>
    <lineage>
        <taxon>Eukaryota</taxon>
        <taxon>Metazoa</taxon>
        <taxon>Ecdysozoa</taxon>
        <taxon>Arthropoda</taxon>
        <taxon>Hexapoda</taxon>
        <taxon>Insecta</taxon>
        <taxon>Pterygota</taxon>
        <taxon>Neoptera</taxon>
        <taxon>Endopterygota</taxon>
        <taxon>Diptera</taxon>
        <taxon>Nematocera</taxon>
        <taxon>Culicoidea</taxon>
        <taxon>Culicidae</taxon>
        <taxon>Anophelinae</taxon>
        <taxon>Anopheles</taxon>
    </lineage>
</organism>
<dbReference type="Proteomes" id="UP000069272">
    <property type="component" value="Chromosome X"/>
</dbReference>
<dbReference type="AlphaFoldDB" id="A0A182FJL6"/>
<protein>
    <recommendedName>
        <fullName evidence="3">FAD-binding domain-containing protein</fullName>
    </recommendedName>
</protein>
<dbReference type="GO" id="GO:0005739">
    <property type="term" value="C:mitochondrion"/>
    <property type="evidence" value="ECO:0007669"/>
    <property type="project" value="TreeGrafter"/>
</dbReference>
<dbReference type="EnsemblMetazoa" id="AALB006711-RA">
    <property type="protein sequence ID" value="AALB006711-PA"/>
    <property type="gene ID" value="AALB006711"/>
</dbReference>
<dbReference type="VEuPathDB" id="VectorBase:AALB006711"/>